<dbReference type="AlphaFoldDB" id="A0A512RPQ7"/>
<dbReference type="OrthoDB" id="1326433at2"/>
<keyword evidence="2" id="KW-1185">Reference proteome</keyword>
<protein>
    <submittedName>
        <fullName evidence="1">Uncharacterized protein</fullName>
    </submittedName>
</protein>
<sequence>MPTFKLHSAEYIVSHMRGFSLSEAMRFWKAKFESINHFKRDVTHHPALKDLEAFVEEHWETIQPITVQEALQETNMEKRRVMFDCIGVSRLFQSLDPTLLDKQVISKVRNRWDKKNKPYEHTFDDTYELYRLDGNKLFKSEQSDPNPVFAVRCWCTTTEREYWIYIPEEAALGNSISSSRNPDAIRAIAWTIRIDISHPKRIFRQGDIIVAEQSPQSTDTAPYHLSKEQYLSLMYSET</sequence>
<proteinExistence type="predicted"/>
<comment type="caution">
    <text evidence="1">The sequence shown here is derived from an EMBL/GenBank/DDBJ whole genome shotgun (WGS) entry which is preliminary data.</text>
</comment>
<gene>
    <name evidence="1" type="ORF">CCY01nite_39310</name>
</gene>
<accession>A0A512RPQ7</accession>
<evidence type="ECO:0000313" key="1">
    <source>
        <dbReference type="EMBL" id="GEP97671.1"/>
    </source>
</evidence>
<dbReference type="EMBL" id="BKAU01000005">
    <property type="protein sequence ID" value="GEP97671.1"/>
    <property type="molecule type" value="Genomic_DNA"/>
</dbReference>
<organism evidence="1 2">
    <name type="scientific">Chitinophaga cymbidii</name>
    <dbReference type="NCBI Taxonomy" id="1096750"/>
    <lineage>
        <taxon>Bacteria</taxon>
        <taxon>Pseudomonadati</taxon>
        <taxon>Bacteroidota</taxon>
        <taxon>Chitinophagia</taxon>
        <taxon>Chitinophagales</taxon>
        <taxon>Chitinophagaceae</taxon>
        <taxon>Chitinophaga</taxon>
    </lineage>
</organism>
<dbReference type="RefSeq" id="WP_146865479.1">
    <property type="nucleotide sequence ID" value="NZ_BKAU01000005.1"/>
</dbReference>
<reference evidence="1 2" key="1">
    <citation type="submission" date="2019-07" db="EMBL/GenBank/DDBJ databases">
        <title>Whole genome shotgun sequence of Chitinophaga cymbidii NBRC 109752.</title>
        <authorList>
            <person name="Hosoyama A."/>
            <person name="Uohara A."/>
            <person name="Ohji S."/>
            <person name="Ichikawa N."/>
        </authorList>
    </citation>
    <scope>NUCLEOTIDE SEQUENCE [LARGE SCALE GENOMIC DNA]</scope>
    <source>
        <strain evidence="1 2">NBRC 109752</strain>
    </source>
</reference>
<dbReference type="Proteomes" id="UP000321436">
    <property type="component" value="Unassembled WGS sequence"/>
</dbReference>
<name>A0A512RPQ7_9BACT</name>
<evidence type="ECO:0000313" key="2">
    <source>
        <dbReference type="Proteomes" id="UP000321436"/>
    </source>
</evidence>